<reference evidence="1" key="2">
    <citation type="submission" date="2022-06" db="UniProtKB">
        <authorList>
            <consortium name="EnsemblMetazoa"/>
        </authorList>
    </citation>
    <scope>IDENTIFICATION</scope>
    <source>
        <strain evidence="1">DF5081</strain>
    </source>
</reference>
<dbReference type="AlphaFoldDB" id="A0A8R1EV65"/>
<dbReference type="PANTHER" id="PTHR24172:SF4">
    <property type="entry name" value="ANK_REP_REGION DOMAIN-CONTAINING PROTEIN"/>
    <property type="match status" value="1"/>
</dbReference>
<name>A0A8R1EV65_CAEJA</name>
<dbReference type="EnsemblMetazoa" id="CJA42752.1">
    <property type="protein sequence ID" value="CJA42752.1"/>
    <property type="gene ID" value="WBGene00218600"/>
</dbReference>
<accession>A0A8R1EV65</accession>
<dbReference type="PANTHER" id="PTHR24172">
    <property type="entry name" value="ANK_REP_REGION DOMAIN-CONTAINING PROTEIN"/>
    <property type="match status" value="1"/>
</dbReference>
<evidence type="ECO:0000313" key="1">
    <source>
        <dbReference type="EnsemblMetazoa" id="CJA42752.1"/>
    </source>
</evidence>
<evidence type="ECO:0000313" key="2">
    <source>
        <dbReference type="Proteomes" id="UP000005237"/>
    </source>
</evidence>
<protein>
    <submittedName>
        <fullName evidence="1">Uncharacterized protein</fullName>
    </submittedName>
</protein>
<reference evidence="2" key="1">
    <citation type="submission" date="2010-08" db="EMBL/GenBank/DDBJ databases">
        <authorList>
            <consortium name="Caenorhabditis japonica Sequencing Consortium"/>
            <person name="Wilson R.K."/>
        </authorList>
    </citation>
    <scope>NUCLEOTIDE SEQUENCE [LARGE SCALE GENOMIC DNA]</scope>
    <source>
        <strain evidence="2">DF5081</strain>
    </source>
</reference>
<keyword evidence="2" id="KW-1185">Reference proteome</keyword>
<proteinExistence type="predicted"/>
<sequence length="56" mass="6436">MSSSYTYDRLYIDQHDAPSEQQVDEWLALGDVGKLEQIVLDGRGHMLREKKTVNAQ</sequence>
<organism evidence="1 2">
    <name type="scientific">Caenorhabditis japonica</name>
    <dbReference type="NCBI Taxonomy" id="281687"/>
    <lineage>
        <taxon>Eukaryota</taxon>
        <taxon>Metazoa</taxon>
        <taxon>Ecdysozoa</taxon>
        <taxon>Nematoda</taxon>
        <taxon>Chromadorea</taxon>
        <taxon>Rhabditida</taxon>
        <taxon>Rhabditina</taxon>
        <taxon>Rhabditomorpha</taxon>
        <taxon>Rhabditoidea</taxon>
        <taxon>Rhabditidae</taxon>
        <taxon>Peloderinae</taxon>
        <taxon>Caenorhabditis</taxon>
    </lineage>
</organism>
<dbReference type="Proteomes" id="UP000005237">
    <property type="component" value="Unassembled WGS sequence"/>
</dbReference>